<dbReference type="SUPFAM" id="SSF52833">
    <property type="entry name" value="Thioredoxin-like"/>
    <property type="match status" value="1"/>
</dbReference>
<name>A0ABW7C7R0_9CYAN</name>
<feature type="compositionally biased region" description="Low complexity" evidence="1">
    <location>
        <begin position="148"/>
        <end position="158"/>
    </location>
</feature>
<dbReference type="RefSeq" id="WP_393010915.1">
    <property type="nucleotide sequence ID" value="NZ_JAZAQF010000023.1"/>
</dbReference>
<organism evidence="2 3">
    <name type="scientific">Limnothrix redekei LRLZ20PSL1</name>
    <dbReference type="NCBI Taxonomy" id="3112953"/>
    <lineage>
        <taxon>Bacteria</taxon>
        <taxon>Bacillati</taxon>
        <taxon>Cyanobacteriota</taxon>
        <taxon>Cyanophyceae</taxon>
        <taxon>Pseudanabaenales</taxon>
        <taxon>Pseudanabaenaceae</taxon>
        <taxon>Limnothrix</taxon>
    </lineage>
</organism>
<comment type="caution">
    <text evidence="2">The sequence shown here is derived from an EMBL/GenBank/DDBJ whole genome shotgun (WGS) entry which is preliminary data.</text>
</comment>
<proteinExistence type="predicted"/>
<evidence type="ECO:0000313" key="2">
    <source>
        <dbReference type="EMBL" id="MFG3816878.1"/>
    </source>
</evidence>
<evidence type="ECO:0000256" key="1">
    <source>
        <dbReference type="SAM" id="MobiDB-lite"/>
    </source>
</evidence>
<keyword evidence="3" id="KW-1185">Reference proteome</keyword>
<protein>
    <submittedName>
        <fullName evidence="2">(2Fe-2S) ferredoxin domain-containing protein</fullName>
    </submittedName>
</protein>
<feature type="compositionally biased region" description="Basic and acidic residues" evidence="1">
    <location>
        <begin position="171"/>
        <end position="189"/>
    </location>
</feature>
<dbReference type="CDD" id="cd02980">
    <property type="entry name" value="TRX_Fd_family"/>
    <property type="match status" value="1"/>
</dbReference>
<feature type="region of interest" description="Disordered" evidence="1">
    <location>
        <begin position="117"/>
        <end position="201"/>
    </location>
</feature>
<dbReference type="InterPro" id="IPR036249">
    <property type="entry name" value="Thioredoxin-like_sf"/>
</dbReference>
<dbReference type="Proteomes" id="UP001604335">
    <property type="component" value="Unassembled WGS sequence"/>
</dbReference>
<accession>A0ABW7C7R0</accession>
<sequence>MKPFSFDRPLHNAHNPFNSATPPRLGLQSVFYPFKKRQFFQLSGRICATRTDKAGRCKALQLETDGRIEQIKLAKPLRSRLGHTLHVGSWVSLAGTAKCHPYKGWVKFKAKALTGSSVQPMEPAGRSPFNRSANLPWTRQPAAPPTRPAAAPMPQRAPFTPPAQSTSPDRSFARPTDRSTNRPTDRPTDRSTTGPSNRPVGRILICQKSSCRKRGSDGVCRAINQALADRGLSDRVKVQTTGCLKECSRGPAVVTLPDKTRHTRISPDRIPELIETHFGQLS</sequence>
<gene>
    <name evidence="2" type="ORF">VPK24_04445</name>
</gene>
<reference evidence="3" key="1">
    <citation type="journal article" date="2024" name="Algal Res.">
        <title>Biochemical, toxicological and genomic investigation of a high-biomass producing Limnothrix strain isolated from Italian shallow drinking water reservoir.</title>
        <authorList>
            <person name="Simonazzi M."/>
            <person name="Shishido T.K."/>
            <person name="Delbaje E."/>
            <person name="Wahlsten M."/>
            <person name="Fewer D.P."/>
            <person name="Sivonen K."/>
            <person name="Pezzolesi L."/>
            <person name="Pistocchi R."/>
        </authorList>
    </citation>
    <scope>NUCLEOTIDE SEQUENCE [LARGE SCALE GENOMIC DNA]</scope>
    <source>
        <strain evidence="3">LRLZ20PSL1</strain>
    </source>
</reference>
<dbReference type="Pfam" id="PF01257">
    <property type="entry name" value="2Fe-2S_thioredx"/>
    <property type="match status" value="1"/>
</dbReference>
<dbReference type="EMBL" id="JAZAQF010000023">
    <property type="protein sequence ID" value="MFG3816878.1"/>
    <property type="molecule type" value="Genomic_DNA"/>
</dbReference>
<evidence type="ECO:0000313" key="3">
    <source>
        <dbReference type="Proteomes" id="UP001604335"/>
    </source>
</evidence>
<dbReference type="Gene3D" id="3.40.30.10">
    <property type="entry name" value="Glutaredoxin"/>
    <property type="match status" value="1"/>
</dbReference>